<keyword evidence="1" id="KW-0812">Transmembrane</keyword>
<keyword evidence="1" id="KW-1133">Transmembrane helix</keyword>
<keyword evidence="1" id="KW-0472">Membrane</keyword>
<sequence>MIFFCPDIVKASGDVNKPAFALIAGAPAMGGLGGVTLVTESRESFRAISNKGNRGAQVV</sequence>
<evidence type="ECO:0000256" key="1">
    <source>
        <dbReference type="SAM" id="Phobius"/>
    </source>
</evidence>
<proteinExistence type="predicted"/>
<keyword evidence="3" id="KW-1185">Reference proteome</keyword>
<evidence type="ECO:0000313" key="2">
    <source>
        <dbReference type="EMBL" id="AEP08624.1"/>
    </source>
</evidence>
<dbReference type="HOGENOM" id="CLU_2955319_0_0_5"/>
<dbReference type="EMBL" id="CP002382">
    <property type="protein sequence ID" value="AEP08624.1"/>
    <property type="molecule type" value="Genomic_DNA"/>
</dbReference>
<reference evidence="2 3" key="1">
    <citation type="journal article" date="2011" name="BMC Genomics">
        <title>Genomic insights into an obligate epibiotic bacterial predator: Micavibrio aeruginosavorus ARL-13.</title>
        <authorList>
            <person name="Wang Z."/>
            <person name="Kadouri D."/>
            <person name="Wu M."/>
        </authorList>
    </citation>
    <scope>NUCLEOTIDE SEQUENCE [LARGE SCALE GENOMIC DNA]</scope>
    <source>
        <strain evidence="2 3">ARL-13</strain>
    </source>
</reference>
<gene>
    <name evidence="2" type="ordered locus">MICA_279</name>
</gene>
<organism evidence="2 3">
    <name type="scientific">Micavibrio aeruginosavorus (strain ARL-13)</name>
    <dbReference type="NCBI Taxonomy" id="856793"/>
    <lineage>
        <taxon>Bacteria</taxon>
        <taxon>Pseudomonadati</taxon>
        <taxon>Bdellovibrionota</taxon>
        <taxon>Bdellovibrionia</taxon>
        <taxon>Bdellovibrionales</taxon>
        <taxon>Pseudobdellovibrionaceae</taxon>
        <taxon>Micavibrio</taxon>
    </lineage>
</organism>
<name>G2KQ82_MICAA</name>
<protein>
    <submittedName>
        <fullName evidence="2">Uncharacterized protein</fullName>
    </submittedName>
</protein>
<dbReference type="KEGG" id="mai:MICA_279"/>
<feature type="transmembrane region" description="Helical" evidence="1">
    <location>
        <begin position="20"/>
        <end position="39"/>
    </location>
</feature>
<dbReference type="AlphaFoldDB" id="G2KQ82"/>
<accession>G2KQ82</accession>
<dbReference type="Proteomes" id="UP000009286">
    <property type="component" value="Chromosome"/>
</dbReference>
<evidence type="ECO:0000313" key="3">
    <source>
        <dbReference type="Proteomes" id="UP000009286"/>
    </source>
</evidence>